<keyword evidence="1" id="KW-0732">Signal</keyword>
<feature type="chain" id="PRO_5015203032" evidence="1">
    <location>
        <begin position="19"/>
        <end position="44"/>
    </location>
</feature>
<dbReference type="AlphaFoldDB" id="A0A2P2PWC2"/>
<reference evidence="2" key="1">
    <citation type="submission" date="2018-02" db="EMBL/GenBank/DDBJ databases">
        <title>Rhizophora mucronata_Transcriptome.</title>
        <authorList>
            <person name="Meera S.P."/>
            <person name="Sreeshan A."/>
            <person name="Augustine A."/>
        </authorList>
    </citation>
    <scope>NUCLEOTIDE SEQUENCE</scope>
    <source>
        <tissue evidence="2">Leaf</tissue>
    </source>
</reference>
<sequence length="44" mass="5277">MMTMVMIALAAFLAPPWMKMMMNSLWIPMQWNFLVQDEKKMNPK</sequence>
<organism evidence="2">
    <name type="scientific">Rhizophora mucronata</name>
    <name type="common">Asiatic mangrove</name>
    <dbReference type="NCBI Taxonomy" id="61149"/>
    <lineage>
        <taxon>Eukaryota</taxon>
        <taxon>Viridiplantae</taxon>
        <taxon>Streptophyta</taxon>
        <taxon>Embryophyta</taxon>
        <taxon>Tracheophyta</taxon>
        <taxon>Spermatophyta</taxon>
        <taxon>Magnoliopsida</taxon>
        <taxon>eudicotyledons</taxon>
        <taxon>Gunneridae</taxon>
        <taxon>Pentapetalae</taxon>
        <taxon>rosids</taxon>
        <taxon>fabids</taxon>
        <taxon>Malpighiales</taxon>
        <taxon>Rhizophoraceae</taxon>
        <taxon>Rhizophora</taxon>
    </lineage>
</organism>
<evidence type="ECO:0000256" key="1">
    <source>
        <dbReference type="SAM" id="SignalP"/>
    </source>
</evidence>
<evidence type="ECO:0000313" key="2">
    <source>
        <dbReference type="EMBL" id="MBX59036.1"/>
    </source>
</evidence>
<dbReference type="EMBL" id="GGEC01078552">
    <property type="protein sequence ID" value="MBX59036.1"/>
    <property type="molecule type" value="Transcribed_RNA"/>
</dbReference>
<name>A0A2P2PWC2_RHIMU</name>
<protein>
    <submittedName>
        <fullName evidence="2">Uncharacterized protein</fullName>
    </submittedName>
</protein>
<proteinExistence type="predicted"/>
<feature type="signal peptide" evidence="1">
    <location>
        <begin position="1"/>
        <end position="18"/>
    </location>
</feature>
<accession>A0A2P2PWC2</accession>